<feature type="coiled-coil region" evidence="1">
    <location>
        <begin position="120"/>
        <end position="154"/>
    </location>
</feature>
<dbReference type="AlphaFoldDB" id="A0A914YVJ8"/>
<sequence>MSKQQQLSPSELLEAEKNSYRLFGFTATEFNNRITSRMIDKWATIYDSHIASTLVDPAAPPKNVKKFSRIILDSLFQRGRFQTIFNGWKDYIATKVFFIPSNVTLPKDEIYYDAEEQNDQQKLDDEQNALEERIRQLRAQIEIVENERENTKVAIQAIREYKSTKAMEC</sequence>
<keyword evidence="2" id="KW-1185">Reference proteome</keyword>
<organism evidence="2 3">
    <name type="scientific">Panagrolaimus superbus</name>
    <dbReference type="NCBI Taxonomy" id="310955"/>
    <lineage>
        <taxon>Eukaryota</taxon>
        <taxon>Metazoa</taxon>
        <taxon>Ecdysozoa</taxon>
        <taxon>Nematoda</taxon>
        <taxon>Chromadorea</taxon>
        <taxon>Rhabditida</taxon>
        <taxon>Tylenchina</taxon>
        <taxon>Panagrolaimomorpha</taxon>
        <taxon>Panagrolaimoidea</taxon>
        <taxon>Panagrolaimidae</taxon>
        <taxon>Panagrolaimus</taxon>
    </lineage>
</organism>
<protein>
    <submittedName>
        <fullName evidence="3">Uncharacterized protein</fullName>
    </submittedName>
</protein>
<accession>A0A914YVJ8</accession>
<evidence type="ECO:0000313" key="2">
    <source>
        <dbReference type="Proteomes" id="UP000887577"/>
    </source>
</evidence>
<evidence type="ECO:0000313" key="3">
    <source>
        <dbReference type="WBParaSite" id="PSU_v2.g4158.t1"/>
    </source>
</evidence>
<dbReference type="Proteomes" id="UP000887577">
    <property type="component" value="Unplaced"/>
</dbReference>
<keyword evidence="1" id="KW-0175">Coiled coil</keyword>
<evidence type="ECO:0000256" key="1">
    <source>
        <dbReference type="SAM" id="Coils"/>
    </source>
</evidence>
<reference evidence="3" key="1">
    <citation type="submission" date="2022-11" db="UniProtKB">
        <authorList>
            <consortium name="WormBaseParasite"/>
        </authorList>
    </citation>
    <scope>IDENTIFICATION</scope>
</reference>
<proteinExistence type="predicted"/>
<dbReference type="WBParaSite" id="PSU_v2.g4158.t1">
    <property type="protein sequence ID" value="PSU_v2.g4158.t1"/>
    <property type="gene ID" value="PSU_v2.g4158"/>
</dbReference>
<name>A0A914YVJ8_9BILA</name>